<feature type="non-terminal residue" evidence="3">
    <location>
        <position position="181"/>
    </location>
</feature>
<dbReference type="Pfam" id="PF18334">
    <property type="entry name" value="XRN1_D2_D3"/>
    <property type="match status" value="1"/>
</dbReference>
<sequence>MAEYLDRFSEVFDLVSRNSHDDVFYEDDIWPGVDQNGAERVKEITSWLKTHPVADIARASCDLQILDTAIVEQIEEEVAKVKKSSKKVRVTVKPHLLFRPLEQQHGVVPDPDAEYHLFDRVVNVRESFSVPLGLRGTIIGIKGGEWSHPLSVRLPLIYNTPTVSSHIQHTHCLPLIYNTPT</sequence>
<feature type="domain" description="5'-3' exoribonuclease 1 SH3-like" evidence="1">
    <location>
        <begin position="114"/>
        <end position="142"/>
    </location>
</feature>
<evidence type="ECO:0000313" key="4">
    <source>
        <dbReference type="Proteomes" id="UP000193380"/>
    </source>
</evidence>
<dbReference type="AlphaFoldDB" id="A0A060ZAN8"/>
<dbReference type="InterPro" id="IPR047008">
    <property type="entry name" value="XRN1_SH3_sf"/>
</dbReference>
<dbReference type="InterPro" id="IPR041106">
    <property type="entry name" value="XRN1_D2_D3"/>
</dbReference>
<protein>
    <submittedName>
        <fullName evidence="3">Uncharacterized protein</fullName>
    </submittedName>
</protein>
<proteinExistence type="predicted"/>
<dbReference type="InterPro" id="IPR041385">
    <property type="entry name" value="SH3_12"/>
</dbReference>
<dbReference type="EMBL" id="FR962694">
    <property type="protein sequence ID" value="CDR00937.1"/>
    <property type="molecule type" value="Genomic_DNA"/>
</dbReference>
<dbReference type="Gene3D" id="2.30.30.750">
    <property type="match status" value="1"/>
</dbReference>
<reference evidence="3" key="1">
    <citation type="journal article" date="2014" name="Nat. Commun.">
        <title>The rainbow trout genome provides novel insights into evolution after whole-genome duplication in vertebrates.</title>
        <authorList>
            <person name="Berthelot C."/>
            <person name="Brunet F."/>
            <person name="Chalopin D."/>
            <person name="Juanchich A."/>
            <person name="Bernard M."/>
            <person name="Noel B."/>
            <person name="Bento P."/>
            <person name="Da Silva C."/>
            <person name="Labadie K."/>
            <person name="Alberti A."/>
            <person name="Aury J.M."/>
            <person name="Louis A."/>
            <person name="Dehais P."/>
            <person name="Bardou P."/>
            <person name="Montfort J."/>
            <person name="Klopp C."/>
            <person name="Cabau C."/>
            <person name="Gaspin C."/>
            <person name="Thorgaard G.H."/>
            <person name="Boussaha M."/>
            <person name="Quillet E."/>
            <person name="Guyomard R."/>
            <person name="Galiana D."/>
            <person name="Bobe J."/>
            <person name="Volff J.N."/>
            <person name="Genet C."/>
            <person name="Wincker P."/>
            <person name="Jaillon O."/>
            <person name="Roest Crollius H."/>
            <person name="Guiguen Y."/>
        </authorList>
    </citation>
    <scope>NUCLEOTIDE SEQUENCE [LARGE SCALE GENOMIC DNA]</scope>
</reference>
<evidence type="ECO:0000259" key="2">
    <source>
        <dbReference type="Pfam" id="PF18334"/>
    </source>
</evidence>
<dbReference type="Proteomes" id="UP000193380">
    <property type="component" value="Unassembled WGS sequence"/>
</dbReference>
<name>A0A060ZAN8_ONCMY</name>
<gene>
    <name evidence="3" type="ORF">GSONMT00040999001</name>
</gene>
<dbReference type="STRING" id="8022.A0A060ZAN8"/>
<dbReference type="Pfam" id="PF18129">
    <property type="entry name" value="SH3_12"/>
    <property type="match status" value="1"/>
</dbReference>
<evidence type="ECO:0000259" key="1">
    <source>
        <dbReference type="Pfam" id="PF18129"/>
    </source>
</evidence>
<feature type="domain" description="Exoribonuclease Xrn1 D2/D3" evidence="2">
    <location>
        <begin position="2"/>
        <end position="87"/>
    </location>
</feature>
<dbReference type="PaxDb" id="8022-A0A060ZAN8"/>
<reference evidence="3" key="2">
    <citation type="submission" date="2014-03" db="EMBL/GenBank/DDBJ databases">
        <authorList>
            <person name="Genoscope - CEA"/>
        </authorList>
    </citation>
    <scope>NUCLEOTIDE SEQUENCE</scope>
</reference>
<organism evidence="3 4">
    <name type="scientific">Oncorhynchus mykiss</name>
    <name type="common">Rainbow trout</name>
    <name type="synonym">Salmo gairdneri</name>
    <dbReference type="NCBI Taxonomy" id="8022"/>
    <lineage>
        <taxon>Eukaryota</taxon>
        <taxon>Metazoa</taxon>
        <taxon>Chordata</taxon>
        <taxon>Craniata</taxon>
        <taxon>Vertebrata</taxon>
        <taxon>Euteleostomi</taxon>
        <taxon>Actinopterygii</taxon>
        <taxon>Neopterygii</taxon>
        <taxon>Teleostei</taxon>
        <taxon>Protacanthopterygii</taxon>
        <taxon>Salmoniformes</taxon>
        <taxon>Salmonidae</taxon>
        <taxon>Salmoninae</taxon>
        <taxon>Oncorhynchus</taxon>
    </lineage>
</organism>
<accession>A0A060ZAN8</accession>
<evidence type="ECO:0000313" key="3">
    <source>
        <dbReference type="EMBL" id="CDR00937.1"/>
    </source>
</evidence>